<dbReference type="GO" id="GO:0070403">
    <property type="term" value="F:NAD+ binding"/>
    <property type="evidence" value="ECO:0007669"/>
    <property type="project" value="InterPro"/>
</dbReference>
<dbReference type="FunFam" id="1.10.1040.50:FF:000006">
    <property type="entry name" value="Peroxisomal bifunctional enzyme"/>
    <property type="match status" value="1"/>
</dbReference>
<dbReference type="RefSeq" id="WP_130038350.1">
    <property type="nucleotide sequence ID" value="NZ_JACCEV010000001.1"/>
</dbReference>
<dbReference type="UniPathway" id="UPA00659"/>
<gene>
    <name evidence="17" type="ORF">H0A62_02610</name>
</gene>
<dbReference type="GO" id="GO:0003857">
    <property type="term" value="F:(3S)-3-hydroxyacyl-CoA dehydrogenase (NAD+) activity"/>
    <property type="evidence" value="ECO:0007669"/>
    <property type="project" value="UniProtKB-EC"/>
</dbReference>
<evidence type="ECO:0000256" key="8">
    <source>
        <dbReference type="ARBA" id="ARBA00023098"/>
    </source>
</evidence>
<organism evidence="17 18">
    <name type="scientific">Pollutimonas harenae</name>
    <dbReference type="NCBI Taxonomy" id="657015"/>
    <lineage>
        <taxon>Bacteria</taxon>
        <taxon>Pseudomonadati</taxon>
        <taxon>Pseudomonadota</taxon>
        <taxon>Betaproteobacteria</taxon>
        <taxon>Burkholderiales</taxon>
        <taxon>Alcaligenaceae</taxon>
        <taxon>Pollutimonas</taxon>
    </lineage>
</organism>
<dbReference type="InterPro" id="IPR006176">
    <property type="entry name" value="3-OHacyl-CoA_DH_NAD-bd"/>
</dbReference>
<dbReference type="GO" id="GO:0016853">
    <property type="term" value="F:isomerase activity"/>
    <property type="evidence" value="ECO:0007669"/>
    <property type="project" value="UniProtKB-KW"/>
</dbReference>
<keyword evidence="5" id="KW-0442">Lipid degradation</keyword>
<reference evidence="17 18" key="1">
    <citation type="submission" date="2020-07" db="EMBL/GenBank/DDBJ databases">
        <title>Taxonomic revisions and descriptions of new bacterial species based on genomic comparisons in the high-G+C-content subgroup of the family Alcaligenaceae.</title>
        <authorList>
            <person name="Szabo A."/>
            <person name="Felfoldi T."/>
        </authorList>
    </citation>
    <scope>NUCLEOTIDE SEQUENCE [LARGE SCALE GENOMIC DNA]</scope>
    <source>
        <strain evidence="17 18">DSM 25667</strain>
    </source>
</reference>
<dbReference type="Pfam" id="PF00725">
    <property type="entry name" value="3HCDH"/>
    <property type="match status" value="2"/>
</dbReference>
<sequence length="696" mass="75086">MISKQIEVFPGGQVAVLSIQNPPVNGLGSAVRAALGKALDEAIADTDVLAIVLTGAGRFFSGGADIREFNTPLTLREPVLRDIINKLESSPKPTVAAINGIALGGGLELALGCHYRVAVDKATLGLPEVKLGVLPGAGGTQRLPRLIGVEAALEIIASGDAINADQGLRCGLVDQIAQDDLVTKACLLGLQVAGSEDGIRRLNPAAVAAPKNPEIFEQARQKAGRRYRGCVAPLECIACLEKTLTTSLDEGLEFERQRFQVLVNGDQSKAQRHIFFAERSAMKLPDADVKPEPINHVGVVGAGTMGGGIAMSLANAGIPVVLLDRDQAALDRGWEIIKNNYSASVSRKKLDQPQMEQRLALIRRAVDYQELSDVDLVIEAAFEDMAVKREIFERLDALCRPDAILASNTSRLDINELAAATSRPGQVIGTHFFSPANVMRLLEVVQGVQTNRTAIASLFSLARKIGKTPVLVGVCDGFVGNRMVSPYTREAHFLLEEGASPEQVDGALQRFGMAMGPLRMGDMAGLDISWAARKRMAPTRPAHIRYSRVADRICEMGRLGQKTGAGFYRYEEGSRNPVPDPVIDELIKECAQASGIERRDISDEEIIQRTMYALVNEGARILEEGIAQRSSDIDVIYVAGYGFPVFRGGPMFYADTVGLPQVLATIERFHAEHGELWAPAPLLKELASSGRKFSDL</sequence>
<evidence type="ECO:0000259" key="16">
    <source>
        <dbReference type="Pfam" id="PF02737"/>
    </source>
</evidence>
<evidence type="ECO:0000256" key="5">
    <source>
        <dbReference type="ARBA" id="ARBA00022963"/>
    </source>
</evidence>
<dbReference type="OrthoDB" id="5287258at2"/>
<evidence type="ECO:0000256" key="12">
    <source>
        <dbReference type="ARBA" id="ARBA00023268"/>
    </source>
</evidence>
<comment type="pathway">
    <text evidence="2">Lipid metabolism; fatty acid beta-oxidation.</text>
</comment>
<keyword evidence="6" id="KW-0560">Oxidoreductase</keyword>
<comment type="similarity">
    <text evidence="3">In the N-terminal section; belongs to the enoyl-CoA hydratase/isomerase family.</text>
</comment>
<keyword evidence="18" id="KW-1185">Reference proteome</keyword>
<dbReference type="SUPFAM" id="SSF52096">
    <property type="entry name" value="ClpP/crotonase"/>
    <property type="match status" value="1"/>
</dbReference>
<proteinExistence type="inferred from homology"/>
<feature type="domain" description="3-hydroxyacyl-CoA dehydrogenase C-terminal" evidence="15">
    <location>
        <begin position="477"/>
        <end position="570"/>
    </location>
</feature>
<keyword evidence="11" id="KW-0456">Lyase</keyword>
<dbReference type="GO" id="GO:0004300">
    <property type="term" value="F:enoyl-CoA hydratase activity"/>
    <property type="evidence" value="ECO:0007669"/>
    <property type="project" value="UniProtKB-ARBA"/>
</dbReference>
<comment type="caution">
    <text evidence="17">The sequence shown here is derived from an EMBL/GenBank/DDBJ whole genome shotgun (WGS) entry which is preliminary data.</text>
</comment>
<dbReference type="InterPro" id="IPR001753">
    <property type="entry name" value="Enoyl-CoA_hydra/iso"/>
</dbReference>
<dbReference type="PANTHER" id="PTHR23309:SF51">
    <property type="entry name" value="3-HYDROXYACYL-COA DEHYDROGENASE-RELATED"/>
    <property type="match status" value="1"/>
</dbReference>
<keyword evidence="10 17" id="KW-0413">Isomerase</keyword>
<keyword evidence="8" id="KW-0443">Lipid metabolism</keyword>
<dbReference type="InterPro" id="IPR036291">
    <property type="entry name" value="NAD(P)-bd_dom_sf"/>
</dbReference>
<evidence type="ECO:0000256" key="1">
    <source>
        <dbReference type="ARBA" id="ARBA00004275"/>
    </source>
</evidence>
<dbReference type="InterPro" id="IPR018376">
    <property type="entry name" value="Enoyl-CoA_hyd/isom_CS"/>
</dbReference>
<dbReference type="Gene3D" id="1.10.1040.50">
    <property type="match status" value="1"/>
</dbReference>
<dbReference type="InterPro" id="IPR029045">
    <property type="entry name" value="ClpP/crotonase-like_dom_sf"/>
</dbReference>
<evidence type="ECO:0000256" key="13">
    <source>
        <dbReference type="ARBA" id="ARBA00049556"/>
    </source>
</evidence>
<name>A0A853GZL1_9BURK</name>
<protein>
    <submittedName>
        <fullName evidence="17">Enoyl-CoA hydratase/isomerase family protein</fullName>
    </submittedName>
</protein>
<evidence type="ECO:0000256" key="7">
    <source>
        <dbReference type="ARBA" id="ARBA00023027"/>
    </source>
</evidence>
<evidence type="ECO:0000256" key="6">
    <source>
        <dbReference type="ARBA" id="ARBA00023002"/>
    </source>
</evidence>
<evidence type="ECO:0000256" key="9">
    <source>
        <dbReference type="ARBA" id="ARBA00023140"/>
    </source>
</evidence>
<dbReference type="Pfam" id="PF02737">
    <property type="entry name" value="3HCDH_N"/>
    <property type="match status" value="1"/>
</dbReference>
<dbReference type="Proteomes" id="UP000554144">
    <property type="component" value="Unassembled WGS sequence"/>
</dbReference>
<dbReference type="PROSITE" id="PS00166">
    <property type="entry name" value="ENOYL_COA_HYDRATASE"/>
    <property type="match status" value="1"/>
</dbReference>
<comment type="similarity">
    <text evidence="14">Belongs to the enoyl-CoA hydratase/isomerase family.</text>
</comment>
<dbReference type="SUPFAM" id="SSF51735">
    <property type="entry name" value="NAD(P)-binding Rossmann-fold domains"/>
    <property type="match status" value="1"/>
</dbReference>
<keyword evidence="12" id="KW-0511">Multifunctional enzyme</keyword>
<evidence type="ECO:0000256" key="10">
    <source>
        <dbReference type="ARBA" id="ARBA00023235"/>
    </source>
</evidence>
<keyword evidence="4" id="KW-0276">Fatty acid metabolism</keyword>
<evidence type="ECO:0000256" key="11">
    <source>
        <dbReference type="ARBA" id="ARBA00023239"/>
    </source>
</evidence>
<evidence type="ECO:0000313" key="17">
    <source>
        <dbReference type="EMBL" id="NYT84485.1"/>
    </source>
</evidence>
<evidence type="ECO:0000256" key="2">
    <source>
        <dbReference type="ARBA" id="ARBA00005005"/>
    </source>
</evidence>
<dbReference type="InterPro" id="IPR008927">
    <property type="entry name" value="6-PGluconate_DH-like_C_sf"/>
</dbReference>
<dbReference type="SUPFAM" id="SSF48179">
    <property type="entry name" value="6-phosphogluconate dehydrogenase C-terminal domain-like"/>
    <property type="match status" value="2"/>
</dbReference>
<dbReference type="Gene3D" id="3.90.226.10">
    <property type="entry name" value="2-enoyl-CoA Hydratase, Chain A, domain 1"/>
    <property type="match status" value="1"/>
</dbReference>
<dbReference type="Gene3D" id="3.40.50.720">
    <property type="entry name" value="NAD(P)-binding Rossmann-like Domain"/>
    <property type="match status" value="1"/>
</dbReference>
<dbReference type="AlphaFoldDB" id="A0A853GZL1"/>
<evidence type="ECO:0000256" key="3">
    <source>
        <dbReference type="ARBA" id="ARBA00008750"/>
    </source>
</evidence>
<dbReference type="EMBL" id="JACCEV010000001">
    <property type="protein sequence ID" value="NYT84485.1"/>
    <property type="molecule type" value="Genomic_DNA"/>
</dbReference>
<dbReference type="Pfam" id="PF00378">
    <property type="entry name" value="ECH_1"/>
    <property type="match status" value="1"/>
</dbReference>
<comment type="subcellular location">
    <subcellularLocation>
        <location evidence="1">Peroxisome</location>
    </subcellularLocation>
</comment>
<dbReference type="FunFam" id="3.40.50.720:FF:000009">
    <property type="entry name" value="Fatty oxidation complex, alpha subunit"/>
    <property type="match status" value="1"/>
</dbReference>
<evidence type="ECO:0000256" key="4">
    <source>
        <dbReference type="ARBA" id="ARBA00022832"/>
    </source>
</evidence>
<feature type="domain" description="3-hydroxyacyl-CoA dehydrogenase C-terminal" evidence="15">
    <location>
        <begin position="606"/>
        <end position="691"/>
    </location>
</feature>
<keyword evidence="9" id="KW-0576">Peroxisome</keyword>
<dbReference type="GO" id="GO:0006635">
    <property type="term" value="P:fatty acid beta-oxidation"/>
    <property type="evidence" value="ECO:0007669"/>
    <property type="project" value="UniProtKB-UniPathway"/>
</dbReference>
<accession>A0A853GZL1</accession>
<feature type="domain" description="3-hydroxyacyl-CoA dehydrogenase NAD binding" evidence="16">
    <location>
        <begin position="296"/>
        <end position="473"/>
    </location>
</feature>
<dbReference type="CDD" id="cd06558">
    <property type="entry name" value="crotonase-like"/>
    <property type="match status" value="1"/>
</dbReference>
<dbReference type="PANTHER" id="PTHR23309">
    <property type="entry name" value="3-HYDROXYACYL-COA DEHYROGENASE"/>
    <property type="match status" value="1"/>
</dbReference>
<keyword evidence="7" id="KW-0520">NAD</keyword>
<evidence type="ECO:0000259" key="15">
    <source>
        <dbReference type="Pfam" id="PF00725"/>
    </source>
</evidence>
<evidence type="ECO:0000256" key="14">
    <source>
        <dbReference type="RuleBase" id="RU003707"/>
    </source>
</evidence>
<comment type="catalytic activity">
    <reaction evidence="13">
        <text>a (3S)-3-hydroxyacyl-CoA + NAD(+) = a 3-oxoacyl-CoA + NADH + H(+)</text>
        <dbReference type="Rhea" id="RHEA:22432"/>
        <dbReference type="ChEBI" id="CHEBI:15378"/>
        <dbReference type="ChEBI" id="CHEBI:57318"/>
        <dbReference type="ChEBI" id="CHEBI:57540"/>
        <dbReference type="ChEBI" id="CHEBI:57945"/>
        <dbReference type="ChEBI" id="CHEBI:90726"/>
        <dbReference type="EC" id="1.1.1.35"/>
    </reaction>
</comment>
<evidence type="ECO:0000313" key="18">
    <source>
        <dbReference type="Proteomes" id="UP000554144"/>
    </source>
</evidence>
<dbReference type="InterPro" id="IPR006108">
    <property type="entry name" value="3HC_DH_C"/>
</dbReference>